<keyword evidence="2" id="KW-1185">Reference proteome</keyword>
<organism evidence="1 2">
    <name type="scientific">Methanothermobacter tenebrarum</name>
    <dbReference type="NCBI Taxonomy" id="680118"/>
    <lineage>
        <taxon>Archaea</taxon>
        <taxon>Methanobacteriati</taxon>
        <taxon>Methanobacteriota</taxon>
        <taxon>Methanomada group</taxon>
        <taxon>Methanobacteria</taxon>
        <taxon>Methanobacteriales</taxon>
        <taxon>Methanobacteriaceae</taxon>
        <taxon>Methanothermobacter</taxon>
    </lineage>
</organism>
<dbReference type="CDD" id="cd02440">
    <property type="entry name" value="AdoMet_MTases"/>
    <property type="match status" value="1"/>
</dbReference>
<keyword evidence="1" id="KW-0808">Transferase</keyword>
<proteinExistence type="predicted"/>
<dbReference type="AlphaFoldDB" id="A0A328P9A8"/>
<dbReference type="Proteomes" id="UP000249782">
    <property type="component" value="Unassembled WGS sequence"/>
</dbReference>
<gene>
    <name evidence="1" type="ORF">DPC56_04230</name>
</gene>
<keyword evidence="1" id="KW-0489">Methyltransferase</keyword>
<evidence type="ECO:0000313" key="2">
    <source>
        <dbReference type="Proteomes" id="UP000249782"/>
    </source>
</evidence>
<name>A0A328P9A8_9EURY</name>
<comment type="caution">
    <text evidence="1">The sequence shown here is derived from an EMBL/GenBank/DDBJ whole genome shotgun (WGS) entry which is preliminary data.</text>
</comment>
<dbReference type="Gene3D" id="3.40.50.150">
    <property type="entry name" value="Vaccinia Virus protein VP39"/>
    <property type="match status" value="1"/>
</dbReference>
<dbReference type="GO" id="GO:0032259">
    <property type="term" value="P:methylation"/>
    <property type="evidence" value="ECO:0007669"/>
    <property type="project" value="UniProtKB-KW"/>
</dbReference>
<accession>A0A328P9A8</accession>
<dbReference type="SUPFAM" id="SSF53335">
    <property type="entry name" value="S-adenosyl-L-methionine-dependent methyltransferases"/>
    <property type="match status" value="1"/>
</dbReference>
<sequence>MMNIIFKDYMGLKCECGGECILDKRSLLEKIQDFYNGCKDCYNPHLDKETPIGDQVDLEAINREWGKCKCGKRHLDTTMGHILTIMVEEGLLDKKSSLRSVGTPLMSIGYPLSRAPFLSPKSLILLSDKLDKKTAKRIIEEVPEIKGVIKGNPMMTVGILDSKYKPLVYERLAGCDMRCDIIKSQRGALCIYKRQSRMHIESPSSSYLKVMNLYNILRKFKSSFKVIDATCGPGTLGLFSLFAGASKVVFNDIWSESLKMTLINLEVNHLKDEYGDFEVYNEDIRDLPSLIDEKYDLCIVDPFPGVDVSPFVRASRKLAKEILLIR</sequence>
<reference evidence="1 2" key="1">
    <citation type="submission" date="2018-06" db="EMBL/GenBank/DDBJ databases">
        <title>Draft genome sequence of hyperthermophilic methanogen Methanothermobacter tenebrarum sp. MCM-B 1447.</title>
        <authorList>
            <person name="Pore S.D."/>
            <person name="Dagar S."/>
            <person name="Dhakephalkar P.K."/>
        </authorList>
    </citation>
    <scope>NUCLEOTIDE SEQUENCE [LARGE SCALE GENOMIC DNA]</scope>
    <source>
        <strain evidence="1 2">MCM B 1447</strain>
    </source>
</reference>
<evidence type="ECO:0000313" key="1">
    <source>
        <dbReference type="EMBL" id="RAO79138.1"/>
    </source>
</evidence>
<protein>
    <submittedName>
        <fullName evidence="1">Methyltransferase</fullName>
    </submittedName>
</protein>
<dbReference type="GO" id="GO:0008168">
    <property type="term" value="F:methyltransferase activity"/>
    <property type="evidence" value="ECO:0007669"/>
    <property type="project" value="UniProtKB-KW"/>
</dbReference>
<dbReference type="EMBL" id="QLOE01000004">
    <property type="protein sequence ID" value="RAO79138.1"/>
    <property type="molecule type" value="Genomic_DNA"/>
</dbReference>
<dbReference type="InterPro" id="IPR029063">
    <property type="entry name" value="SAM-dependent_MTases_sf"/>
</dbReference>